<dbReference type="CDD" id="cd07438">
    <property type="entry name" value="PHP_HisPPase_AMP"/>
    <property type="match status" value="1"/>
</dbReference>
<name>V8G7R5_9BURK</name>
<protein>
    <submittedName>
        <fullName evidence="2">Phosphoesterase</fullName>
    </submittedName>
</protein>
<dbReference type="InterPro" id="IPR016195">
    <property type="entry name" value="Pol/histidinol_Pase-like"/>
</dbReference>
<dbReference type="InterPro" id="IPR052018">
    <property type="entry name" value="PHP_domain"/>
</dbReference>
<dbReference type="SMART" id="SM00481">
    <property type="entry name" value="POLIIIAc"/>
    <property type="match status" value="1"/>
</dbReference>
<dbReference type="Gene3D" id="3.20.20.140">
    <property type="entry name" value="Metal-dependent hydrolases"/>
    <property type="match status" value="1"/>
</dbReference>
<dbReference type="PATRIC" id="fig|1414851.3.peg.669"/>
<dbReference type="SUPFAM" id="SSF89550">
    <property type="entry name" value="PHP domain-like"/>
    <property type="match status" value="1"/>
</dbReference>
<dbReference type="PANTHER" id="PTHR42924">
    <property type="entry name" value="EXONUCLEASE"/>
    <property type="match status" value="1"/>
</dbReference>
<dbReference type="Proteomes" id="UP000018766">
    <property type="component" value="Unassembled WGS sequence"/>
</dbReference>
<evidence type="ECO:0000313" key="3">
    <source>
        <dbReference type="Proteomes" id="UP000018766"/>
    </source>
</evidence>
<dbReference type="GO" id="GO:0035312">
    <property type="term" value="F:5'-3' DNA exonuclease activity"/>
    <property type="evidence" value="ECO:0007669"/>
    <property type="project" value="TreeGrafter"/>
</dbReference>
<dbReference type="RefSeq" id="WP_023949947.1">
    <property type="nucleotide sequence ID" value="NZ_AYSV01000054.1"/>
</dbReference>
<organism evidence="2 3">
    <name type="scientific">Pelistega indica</name>
    <dbReference type="NCBI Taxonomy" id="1414851"/>
    <lineage>
        <taxon>Bacteria</taxon>
        <taxon>Pseudomonadati</taxon>
        <taxon>Pseudomonadota</taxon>
        <taxon>Betaproteobacteria</taxon>
        <taxon>Burkholderiales</taxon>
        <taxon>Alcaligenaceae</taxon>
        <taxon>Pelistega</taxon>
    </lineage>
</organism>
<dbReference type="GO" id="GO:0004534">
    <property type="term" value="F:5'-3' RNA exonuclease activity"/>
    <property type="evidence" value="ECO:0007669"/>
    <property type="project" value="TreeGrafter"/>
</dbReference>
<accession>V8G7R5</accession>
<dbReference type="PANTHER" id="PTHR42924:SF3">
    <property type="entry name" value="POLYMERASE_HISTIDINOL PHOSPHATASE N-TERMINAL DOMAIN-CONTAINING PROTEIN"/>
    <property type="match status" value="1"/>
</dbReference>
<dbReference type="InterPro" id="IPR004013">
    <property type="entry name" value="PHP_dom"/>
</dbReference>
<dbReference type="NCBIfam" id="NF041577">
    <property type="entry name" value="nside_bi_sphtase"/>
    <property type="match status" value="1"/>
</dbReference>
<keyword evidence="3" id="KW-1185">Reference proteome</keyword>
<feature type="domain" description="Polymerase/histidinol phosphatase N-terminal" evidence="1">
    <location>
        <begin position="6"/>
        <end position="71"/>
    </location>
</feature>
<comment type="caution">
    <text evidence="2">The sequence shown here is derived from an EMBL/GenBank/DDBJ whole genome shotgun (WGS) entry which is preliminary data.</text>
</comment>
<dbReference type="InterPro" id="IPR003141">
    <property type="entry name" value="Pol/His_phosphatase_N"/>
</dbReference>
<reference evidence="2 3" key="1">
    <citation type="submission" date="2013-11" db="EMBL/GenBank/DDBJ databases">
        <title>Genomic analysis of Pelistega sp. HM-7.</title>
        <authorList>
            <person name="Kumbhare S.V."/>
            <person name="Shetty S.A."/>
            <person name="Sharma O."/>
            <person name="Dhotre D.P."/>
        </authorList>
    </citation>
    <scope>NUCLEOTIDE SEQUENCE [LARGE SCALE GENOMIC DNA]</scope>
    <source>
        <strain evidence="2 3">HM-7</strain>
    </source>
</reference>
<dbReference type="InterPro" id="IPR049742">
    <property type="entry name" value="35NBP"/>
</dbReference>
<dbReference type="AlphaFoldDB" id="V8G7R5"/>
<gene>
    <name evidence="2" type="ORF">V757_03380</name>
</gene>
<evidence type="ECO:0000313" key="2">
    <source>
        <dbReference type="EMBL" id="ETD72574.1"/>
    </source>
</evidence>
<dbReference type="OrthoDB" id="9804333at2"/>
<dbReference type="EMBL" id="AYSV01000054">
    <property type="protein sequence ID" value="ETD72574.1"/>
    <property type="molecule type" value="Genomic_DNA"/>
</dbReference>
<evidence type="ECO:0000259" key="1">
    <source>
        <dbReference type="SMART" id="SM00481"/>
    </source>
</evidence>
<sequence>MEYSGIDLHCHSTVSDGVLTPTQLAQRAYENGATLWSLTDHDEVGGQAEARQAALALGMNYITGIEISVTWLNKTVHIVGLHFDPENMALRNGLQKIRDDRVSRAHVMAARLEDFGVKNAFEGALALAGNPDLLSRTHFARYMVEQGHCKHMQEVFDRYLGDGKPAYIPGAWATLLEAVTWITEAGGTAVIAHPGRYKYSSSEFSTLFHSFKLMGGTAIEVVTGSHKPEQYHQYANVAKHYGFFASCGSDFHGPNESKMDVGKVPELPLGLTPVWEQWLDD</sequence>
<dbReference type="Pfam" id="PF02811">
    <property type="entry name" value="PHP"/>
    <property type="match status" value="1"/>
</dbReference>
<proteinExistence type="predicted"/>
<dbReference type="Gene3D" id="1.10.150.650">
    <property type="match status" value="1"/>
</dbReference>